<dbReference type="GO" id="GO:0004520">
    <property type="term" value="F:DNA endonuclease activity"/>
    <property type="evidence" value="ECO:0007669"/>
    <property type="project" value="TreeGrafter"/>
</dbReference>
<dbReference type="PANTHER" id="PTHR35562:SF2">
    <property type="entry name" value="DNA ENDONUCLEASE SMRA-RELATED"/>
    <property type="match status" value="1"/>
</dbReference>
<evidence type="ECO:0000313" key="3">
    <source>
        <dbReference type="Proteomes" id="UP000219285"/>
    </source>
</evidence>
<sequence>MSQLESDDLQSFFDELGDIKPLKENDKVYSHSPAEALAKKQRRAAAQQVSNKAYNPLSMEGVQPIKPDDFLDYQQPGIQDGVFKKLRMGKYEIEHRISLKGLTLAESRDTFYSSLRQCHERGVRAILVQHGKGENSQPFPALKKSYVKHWLGELEDVIAFHTAQPQHGGLRATYVLLKKHPQQKLINREKNRRR</sequence>
<keyword evidence="3" id="KW-1185">Reference proteome</keyword>
<evidence type="ECO:0000313" key="2">
    <source>
        <dbReference type="EMBL" id="QJR81795.1"/>
    </source>
</evidence>
<reference evidence="3" key="1">
    <citation type="submission" date="2014-12" db="EMBL/GenBank/DDBJ databases">
        <title>Complete genome sequence of a multi-drug resistant Klebsiella pneumoniae.</title>
        <authorList>
            <person name="Hua X."/>
            <person name="Chen Q."/>
            <person name="Li X."/>
            <person name="Feng Y."/>
            <person name="Ruan Z."/>
            <person name="Yu Y."/>
        </authorList>
    </citation>
    <scope>NUCLEOTIDE SEQUENCE [LARGE SCALE GENOMIC DNA]</scope>
    <source>
        <strain evidence="3">5.12</strain>
    </source>
</reference>
<keyword evidence="2" id="KW-0540">Nuclease</keyword>
<dbReference type="RefSeq" id="WP_075610637.1">
    <property type="nucleotide sequence ID" value="NZ_CP052766.1"/>
</dbReference>
<dbReference type="NCBIfam" id="NF033154">
    <property type="entry name" value="endonuc_SmrA"/>
    <property type="match status" value="1"/>
</dbReference>
<dbReference type="OrthoDB" id="9808881at2"/>
<keyword evidence="2" id="KW-0378">Hydrolase</keyword>
<dbReference type="Proteomes" id="UP000219285">
    <property type="component" value="Chromosome"/>
</dbReference>
<accession>A0A6M4MGT1</accession>
<keyword evidence="2" id="KW-0255">Endonuclease</keyword>
<evidence type="ECO:0000259" key="1">
    <source>
        <dbReference type="PROSITE" id="PS50828"/>
    </source>
</evidence>
<dbReference type="AlphaFoldDB" id="A0A6M4MGT1"/>
<dbReference type="PROSITE" id="PS50828">
    <property type="entry name" value="SMR"/>
    <property type="match status" value="1"/>
</dbReference>
<dbReference type="KEGG" id="apel:CA267_014020"/>
<dbReference type="PANTHER" id="PTHR35562">
    <property type="entry name" value="DNA ENDONUCLEASE SMRA-RELATED"/>
    <property type="match status" value="1"/>
</dbReference>
<dbReference type="InterPro" id="IPR047688">
    <property type="entry name" value="Endonuc_SmrA"/>
</dbReference>
<proteinExistence type="predicted"/>
<reference evidence="2 3" key="2">
    <citation type="submission" date="2020-04" db="EMBL/GenBank/DDBJ databases">
        <title>Complete genome sequence of Alteromonas pelagimontana 5.12T.</title>
        <authorList>
            <person name="Sinha R.K."/>
            <person name="Krishnan K.P."/>
            <person name="Kurian J.P."/>
        </authorList>
    </citation>
    <scope>NUCLEOTIDE SEQUENCE [LARGE SCALE GENOMIC DNA]</scope>
    <source>
        <strain evidence="2 3">5.12</strain>
    </source>
</reference>
<feature type="domain" description="Smr" evidence="1">
    <location>
        <begin position="97"/>
        <end position="178"/>
    </location>
</feature>
<protein>
    <submittedName>
        <fullName evidence="2">DNA endonuclease SmrA</fullName>
    </submittedName>
</protein>
<gene>
    <name evidence="2" type="primary">smrA</name>
    <name evidence="2" type="ORF">CA267_014020</name>
</gene>
<dbReference type="InterPro" id="IPR036063">
    <property type="entry name" value="Smr_dom_sf"/>
</dbReference>
<name>A0A6M4MGT1_9ALTE</name>
<dbReference type="SUPFAM" id="SSF160443">
    <property type="entry name" value="SMR domain-like"/>
    <property type="match status" value="1"/>
</dbReference>
<dbReference type="Pfam" id="PF01713">
    <property type="entry name" value="Smr"/>
    <property type="match status" value="1"/>
</dbReference>
<dbReference type="InterPro" id="IPR002625">
    <property type="entry name" value="Smr_dom"/>
</dbReference>
<dbReference type="Gene3D" id="3.30.1370.110">
    <property type="match status" value="1"/>
</dbReference>
<dbReference type="EMBL" id="CP052766">
    <property type="protein sequence ID" value="QJR81795.1"/>
    <property type="molecule type" value="Genomic_DNA"/>
</dbReference>
<organism evidence="2 3">
    <name type="scientific">Alteromonas pelagimontana</name>
    <dbReference type="NCBI Taxonomy" id="1858656"/>
    <lineage>
        <taxon>Bacteria</taxon>
        <taxon>Pseudomonadati</taxon>
        <taxon>Pseudomonadota</taxon>
        <taxon>Gammaproteobacteria</taxon>
        <taxon>Alteromonadales</taxon>
        <taxon>Alteromonadaceae</taxon>
        <taxon>Alteromonas/Salinimonas group</taxon>
        <taxon>Alteromonas</taxon>
    </lineage>
</organism>